<dbReference type="PROSITE" id="PS50089">
    <property type="entry name" value="ZF_RING_2"/>
    <property type="match status" value="1"/>
</dbReference>
<feature type="transmembrane region" description="Helical" evidence="2">
    <location>
        <begin position="64"/>
        <end position="83"/>
    </location>
</feature>
<dbReference type="AlphaFoldDB" id="A0A813K0W5"/>
<gene>
    <name evidence="4" type="ORF">PGLA2088_LOCUS27146</name>
</gene>
<evidence type="ECO:0000256" key="1">
    <source>
        <dbReference type="PROSITE-ProRule" id="PRU00175"/>
    </source>
</evidence>
<keyword evidence="1" id="KW-0862">Zinc</keyword>
<dbReference type="EMBL" id="CAJNNW010027334">
    <property type="protein sequence ID" value="CAE8690871.1"/>
    <property type="molecule type" value="Genomic_DNA"/>
</dbReference>
<feature type="domain" description="RING-type" evidence="3">
    <location>
        <begin position="228"/>
        <end position="313"/>
    </location>
</feature>
<evidence type="ECO:0000259" key="3">
    <source>
        <dbReference type="PROSITE" id="PS50089"/>
    </source>
</evidence>
<feature type="transmembrane region" description="Helical" evidence="2">
    <location>
        <begin position="145"/>
        <end position="165"/>
    </location>
</feature>
<feature type="transmembrane region" description="Helical" evidence="2">
    <location>
        <begin position="103"/>
        <end position="124"/>
    </location>
</feature>
<dbReference type="InterPro" id="IPR013083">
    <property type="entry name" value="Znf_RING/FYVE/PHD"/>
</dbReference>
<keyword evidence="2" id="KW-1133">Transmembrane helix</keyword>
<reference evidence="4" key="1">
    <citation type="submission" date="2021-02" db="EMBL/GenBank/DDBJ databases">
        <authorList>
            <person name="Dougan E. K."/>
            <person name="Rhodes N."/>
            <person name="Thang M."/>
            <person name="Chan C."/>
        </authorList>
    </citation>
    <scope>NUCLEOTIDE SEQUENCE</scope>
</reference>
<feature type="transmembrane region" description="Helical" evidence="2">
    <location>
        <begin position="32"/>
        <end position="52"/>
    </location>
</feature>
<sequence length="361" mass="39345">MAGLLKEQMGPALNHAVALCAALHLKMTMMQLLLAVVAIFCDSTVCVVRLLAPQTQDCFCLARWCLASLFVWMHTSLACRLLFGALLPREPSVMGFAQHWGQAALALIVYLCGSQLSLGSRRSSSMLCSRMLRMAKEQLEKTSSLKLFLASGSICVSGTASIILFSSDSQLATWGAVFELPALLPLAMLARELAFRRWFPRPTCFVSYPAIHSCSSQRGRPCLWHGRCAICLDSLCVSSDERAASSLVAGQRLQGLAVCRQLPQAASASIAAARCNLQGVYTLVTLKCGHRFHARCWDLAGEHLAGEQCPLCRARRDSGEQAVEVSDWEFLHVLLGMCLTMCVEIASVAWHLAAEKSHIQG</sequence>
<dbReference type="SUPFAM" id="SSF57850">
    <property type="entry name" value="RING/U-box"/>
    <property type="match status" value="1"/>
</dbReference>
<organism evidence="4 5">
    <name type="scientific">Polarella glacialis</name>
    <name type="common">Dinoflagellate</name>
    <dbReference type="NCBI Taxonomy" id="89957"/>
    <lineage>
        <taxon>Eukaryota</taxon>
        <taxon>Sar</taxon>
        <taxon>Alveolata</taxon>
        <taxon>Dinophyceae</taxon>
        <taxon>Suessiales</taxon>
        <taxon>Suessiaceae</taxon>
        <taxon>Polarella</taxon>
    </lineage>
</organism>
<keyword evidence="2" id="KW-0472">Membrane</keyword>
<name>A0A813K0W5_POLGL</name>
<protein>
    <recommendedName>
        <fullName evidence="3">RING-type domain-containing protein</fullName>
    </recommendedName>
</protein>
<accession>A0A813K0W5</accession>
<keyword evidence="1" id="KW-0863">Zinc-finger</keyword>
<feature type="transmembrane region" description="Helical" evidence="2">
    <location>
        <begin position="171"/>
        <end position="190"/>
    </location>
</feature>
<keyword evidence="1" id="KW-0479">Metal-binding</keyword>
<proteinExistence type="predicted"/>
<dbReference type="SMART" id="SM00184">
    <property type="entry name" value="RING"/>
    <property type="match status" value="1"/>
</dbReference>
<comment type="caution">
    <text evidence="4">The sequence shown here is derived from an EMBL/GenBank/DDBJ whole genome shotgun (WGS) entry which is preliminary data.</text>
</comment>
<dbReference type="Gene3D" id="3.30.40.10">
    <property type="entry name" value="Zinc/RING finger domain, C3HC4 (zinc finger)"/>
    <property type="match status" value="1"/>
</dbReference>
<keyword evidence="2" id="KW-0812">Transmembrane</keyword>
<evidence type="ECO:0000256" key="2">
    <source>
        <dbReference type="SAM" id="Phobius"/>
    </source>
</evidence>
<evidence type="ECO:0000313" key="5">
    <source>
        <dbReference type="Proteomes" id="UP000626109"/>
    </source>
</evidence>
<dbReference type="GO" id="GO:0008270">
    <property type="term" value="F:zinc ion binding"/>
    <property type="evidence" value="ECO:0007669"/>
    <property type="project" value="UniProtKB-KW"/>
</dbReference>
<evidence type="ECO:0000313" key="4">
    <source>
        <dbReference type="EMBL" id="CAE8690871.1"/>
    </source>
</evidence>
<dbReference type="Proteomes" id="UP000626109">
    <property type="component" value="Unassembled WGS sequence"/>
</dbReference>
<dbReference type="InterPro" id="IPR001841">
    <property type="entry name" value="Znf_RING"/>
</dbReference>